<dbReference type="GO" id="GO:0033214">
    <property type="term" value="P:siderophore-iron import into cell"/>
    <property type="evidence" value="ECO:0007669"/>
    <property type="project" value="TreeGrafter"/>
</dbReference>
<keyword evidence="13" id="KW-1185">Reference proteome</keyword>
<comment type="similarity">
    <text evidence="8 9">Belongs to the TonB-dependent receptor family.</text>
</comment>
<dbReference type="GO" id="GO:0009279">
    <property type="term" value="C:cell outer membrane"/>
    <property type="evidence" value="ECO:0007669"/>
    <property type="project" value="UniProtKB-SubCell"/>
</dbReference>
<dbReference type="OrthoDB" id="5389752at2"/>
<keyword evidence="7 8" id="KW-0998">Cell outer membrane</keyword>
<dbReference type="InterPro" id="IPR012910">
    <property type="entry name" value="Plug_dom"/>
</dbReference>
<evidence type="ECO:0000256" key="8">
    <source>
        <dbReference type="PROSITE-ProRule" id="PRU01360"/>
    </source>
</evidence>
<evidence type="ECO:0000256" key="5">
    <source>
        <dbReference type="ARBA" id="ARBA00023077"/>
    </source>
</evidence>
<dbReference type="Proteomes" id="UP000319322">
    <property type="component" value="Unassembled WGS sequence"/>
</dbReference>
<feature type="domain" description="TonB-dependent receptor-like beta-barrel" evidence="10">
    <location>
        <begin position="246"/>
        <end position="699"/>
    </location>
</feature>
<dbReference type="PANTHER" id="PTHR30442">
    <property type="entry name" value="IRON III DICITRATE TRANSPORT PROTEIN FECA"/>
    <property type="match status" value="1"/>
</dbReference>
<dbReference type="PANTHER" id="PTHR30442:SF0">
    <property type="entry name" value="FE(3+) DICITRATE TRANSPORT PROTEIN FECA"/>
    <property type="match status" value="1"/>
</dbReference>
<sequence length="733" mass="82767">MKQTAVLIGVACFVVCSLHASKSKQRTQIRHKAPPDRHSLEVKDHLGSYTLISNPQLTQQANQTLEQALQNVPGVRVFNATGVGAVPSFSMRGLGGGYGRAGLVLLNHIPLEAAPYGLIGLFIFPATLQMSDQISVIKGGQGVQYGPNAFGGVINISTKPIAKEWTNQIAQRVTFWERSLKSFIAPFSFSKNVGNSFLYNTYLRSGGMFNRFVGVQAQANFITGQGFRYHSPATIQNYLFDGIYQINPHNKLTASFQYYKFSLHDPGSLSPQAYAQNFFQNDRPYNTKSAEAMRWSAIYQGSFKGRVSGDFSLTYFGHRMQSAFQWDSNYLNANSNPARGLVYTNDNYAGFFTTQRKGYFTLNALEPNLHLNISSKKLQQTLQVGMRLMMNNIKLTKSICHNFKNNPCTQNPTLGNSPELLDRYLATYVSDKMEFLQGKLTLTPGLRYTFLNYQLAPKDTIYKIHQSVWSPAFNIGYKPLADWLLYANYRHSFIPPQERMVGPTSPSTQTFNQIEIGSRYGYQNQLSLNIAYFLIFAHNYYAWGDNQPINARSQGLELELDYAPLRGLQLHLAYTYIDALVSSHIRGSLEGFSPSFDLKGKQLPYVSPHQLILDMRYTYKKTTLGLSSYFYSRAYSSMLNQSQSKTTCFPLKPHQAEGVSYGCNSVGLLPWYWIWNIQLSQIFWESGRHKIVGSLQVNNILGMPYYFRGLETSPTGREPGPGRSVTAYLSYRF</sequence>
<dbReference type="AlphaFoldDB" id="A0A553UPF2"/>
<dbReference type="Pfam" id="PF07715">
    <property type="entry name" value="Plug"/>
    <property type="match status" value="1"/>
</dbReference>
<dbReference type="PROSITE" id="PS52016">
    <property type="entry name" value="TONB_DEPENDENT_REC_3"/>
    <property type="match status" value="1"/>
</dbReference>
<name>A0A553UPF2_9HELI</name>
<keyword evidence="12" id="KW-0675">Receptor</keyword>
<dbReference type="Pfam" id="PF00593">
    <property type="entry name" value="TonB_dep_Rec_b-barrel"/>
    <property type="match status" value="1"/>
</dbReference>
<gene>
    <name evidence="12" type="ORF">FNE76_06220</name>
</gene>
<dbReference type="Gene3D" id="2.170.130.10">
    <property type="entry name" value="TonB-dependent receptor, plug domain"/>
    <property type="match status" value="1"/>
</dbReference>
<evidence type="ECO:0000256" key="1">
    <source>
        <dbReference type="ARBA" id="ARBA00004571"/>
    </source>
</evidence>
<organism evidence="12 13">
    <name type="scientific">Helicobacter mehlei</name>
    <dbReference type="NCBI Taxonomy" id="2316080"/>
    <lineage>
        <taxon>Bacteria</taxon>
        <taxon>Pseudomonadati</taxon>
        <taxon>Campylobacterota</taxon>
        <taxon>Epsilonproteobacteria</taxon>
        <taxon>Campylobacterales</taxon>
        <taxon>Helicobacteraceae</taxon>
        <taxon>Helicobacter</taxon>
    </lineage>
</organism>
<comment type="subcellular location">
    <subcellularLocation>
        <location evidence="1 8">Cell outer membrane</location>
        <topology evidence="1 8">Multi-pass membrane protein</topology>
    </subcellularLocation>
</comment>
<evidence type="ECO:0000256" key="9">
    <source>
        <dbReference type="RuleBase" id="RU003357"/>
    </source>
</evidence>
<comment type="caution">
    <text evidence="12">The sequence shown here is derived from an EMBL/GenBank/DDBJ whole genome shotgun (WGS) entry which is preliminary data.</text>
</comment>
<dbReference type="InterPro" id="IPR000531">
    <property type="entry name" value="Beta-barrel_TonB"/>
</dbReference>
<keyword evidence="3 8" id="KW-1134">Transmembrane beta strand</keyword>
<keyword evidence="4 8" id="KW-0812">Transmembrane</keyword>
<evidence type="ECO:0000256" key="3">
    <source>
        <dbReference type="ARBA" id="ARBA00022452"/>
    </source>
</evidence>
<evidence type="ECO:0000256" key="7">
    <source>
        <dbReference type="ARBA" id="ARBA00023237"/>
    </source>
</evidence>
<evidence type="ECO:0000256" key="6">
    <source>
        <dbReference type="ARBA" id="ARBA00023136"/>
    </source>
</evidence>
<reference evidence="12" key="2">
    <citation type="submission" date="2019-07" db="EMBL/GenBank/DDBJ databases">
        <authorList>
            <person name="Papic B."/>
        </authorList>
    </citation>
    <scope>NUCLEOTIDE SEQUENCE [LARGE SCALE GENOMIC DNA]</scope>
    <source>
        <strain evidence="12">L8b</strain>
    </source>
</reference>
<dbReference type="InterPro" id="IPR036942">
    <property type="entry name" value="Beta-barrel_TonB_sf"/>
</dbReference>
<accession>A0A553UPF2</accession>
<dbReference type="InterPro" id="IPR039426">
    <property type="entry name" value="TonB-dep_rcpt-like"/>
</dbReference>
<dbReference type="EMBL" id="VKGC01000017">
    <property type="protein sequence ID" value="TSA81831.1"/>
    <property type="molecule type" value="Genomic_DNA"/>
</dbReference>
<keyword evidence="6 8" id="KW-0472">Membrane</keyword>
<feature type="domain" description="TonB-dependent receptor plug" evidence="11">
    <location>
        <begin position="43"/>
        <end position="153"/>
    </location>
</feature>
<keyword evidence="2 8" id="KW-0813">Transport</keyword>
<dbReference type="RefSeq" id="WP_120948432.1">
    <property type="nucleotide sequence ID" value="NZ_QXQP01000012.1"/>
</dbReference>
<proteinExistence type="inferred from homology"/>
<reference evidence="12" key="1">
    <citation type="submission" date="2019-07" db="EMBL/GenBank/DDBJ databases">
        <title>Helicobacter labacensis sp. nov., Helicobacter mehlei sp. nov. and Helicobacter vulpis sp. nov., isolated from gastric mucosa of red fox (Vulpis vulpis).</title>
        <authorList>
            <person name="Kusar D."/>
            <person name="Gruntar I."/>
            <person name="Pate M."/>
            <person name="Zajc U."/>
            <person name="Ocepek M."/>
        </authorList>
    </citation>
    <scope>NUCLEOTIDE SEQUENCE [LARGE SCALE GENOMIC DNA]</scope>
    <source>
        <strain evidence="12">L8b</strain>
    </source>
</reference>
<evidence type="ECO:0000259" key="11">
    <source>
        <dbReference type="Pfam" id="PF07715"/>
    </source>
</evidence>
<evidence type="ECO:0000313" key="12">
    <source>
        <dbReference type="EMBL" id="TSA81831.1"/>
    </source>
</evidence>
<evidence type="ECO:0000313" key="13">
    <source>
        <dbReference type="Proteomes" id="UP000319322"/>
    </source>
</evidence>
<evidence type="ECO:0000256" key="4">
    <source>
        <dbReference type="ARBA" id="ARBA00022692"/>
    </source>
</evidence>
<dbReference type="InterPro" id="IPR037066">
    <property type="entry name" value="Plug_dom_sf"/>
</dbReference>
<protein>
    <submittedName>
        <fullName evidence="12">TonB-dependent receptor</fullName>
    </submittedName>
</protein>
<evidence type="ECO:0000256" key="2">
    <source>
        <dbReference type="ARBA" id="ARBA00022448"/>
    </source>
</evidence>
<dbReference type="Gene3D" id="2.40.170.20">
    <property type="entry name" value="TonB-dependent receptor, beta-barrel domain"/>
    <property type="match status" value="1"/>
</dbReference>
<dbReference type="SUPFAM" id="SSF56935">
    <property type="entry name" value="Porins"/>
    <property type="match status" value="1"/>
</dbReference>
<keyword evidence="5 9" id="KW-0798">TonB box</keyword>
<evidence type="ECO:0000259" key="10">
    <source>
        <dbReference type="Pfam" id="PF00593"/>
    </source>
</evidence>